<keyword evidence="11" id="KW-1185">Reference proteome</keyword>
<evidence type="ECO:0000256" key="7">
    <source>
        <dbReference type="ARBA" id="ARBA00023136"/>
    </source>
</evidence>
<evidence type="ECO:0000256" key="8">
    <source>
        <dbReference type="SAM" id="Phobius"/>
    </source>
</evidence>
<protein>
    <submittedName>
        <fullName evidence="10">ABC-2 type transport system permease protein</fullName>
    </submittedName>
</protein>
<dbReference type="EMBL" id="JAUSUD010000015">
    <property type="protein sequence ID" value="MDQ0231812.1"/>
    <property type="molecule type" value="Genomic_DNA"/>
</dbReference>
<evidence type="ECO:0000256" key="5">
    <source>
        <dbReference type="ARBA" id="ARBA00022692"/>
    </source>
</evidence>
<evidence type="ECO:0000256" key="1">
    <source>
        <dbReference type="ARBA" id="ARBA00004651"/>
    </source>
</evidence>
<dbReference type="PROSITE" id="PS51012">
    <property type="entry name" value="ABC_TM2"/>
    <property type="match status" value="1"/>
</dbReference>
<reference evidence="10 11" key="1">
    <citation type="submission" date="2023-07" db="EMBL/GenBank/DDBJ databases">
        <title>Genomic Encyclopedia of Type Strains, Phase IV (KMG-IV): sequencing the most valuable type-strain genomes for metagenomic binning, comparative biology and taxonomic classification.</title>
        <authorList>
            <person name="Goeker M."/>
        </authorList>
    </citation>
    <scope>NUCLEOTIDE SEQUENCE [LARGE SCALE GENOMIC DNA]</scope>
    <source>
        <strain evidence="10 11">DSM 29005</strain>
    </source>
</reference>
<comment type="caution">
    <text evidence="10">The sequence shown here is derived from an EMBL/GenBank/DDBJ whole genome shotgun (WGS) entry which is preliminary data.</text>
</comment>
<organism evidence="10 11">
    <name type="scientific">Metabacillus malikii</name>
    <dbReference type="NCBI Taxonomy" id="1504265"/>
    <lineage>
        <taxon>Bacteria</taxon>
        <taxon>Bacillati</taxon>
        <taxon>Bacillota</taxon>
        <taxon>Bacilli</taxon>
        <taxon>Bacillales</taxon>
        <taxon>Bacillaceae</taxon>
        <taxon>Metabacillus</taxon>
    </lineage>
</organism>
<dbReference type="InterPro" id="IPR013525">
    <property type="entry name" value="ABC2_TM"/>
</dbReference>
<evidence type="ECO:0000256" key="2">
    <source>
        <dbReference type="ARBA" id="ARBA00007783"/>
    </source>
</evidence>
<feature type="transmembrane region" description="Helical" evidence="8">
    <location>
        <begin position="257"/>
        <end position="278"/>
    </location>
</feature>
<evidence type="ECO:0000313" key="11">
    <source>
        <dbReference type="Proteomes" id="UP001234495"/>
    </source>
</evidence>
<evidence type="ECO:0000259" key="9">
    <source>
        <dbReference type="PROSITE" id="PS51012"/>
    </source>
</evidence>
<dbReference type="Proteomes" id="UP001234495">
    <property type="component" value="Unassembled WGS sequence"/>
</dbReference>
<dbReference type="InterPro" id="IPR047817">
    <property type="entry name" value="ABC2_TM_bact-type"/>
</dbReference>
<dbReference type="Pfam" id="PF12698">
    <property type="entry name" value="ABC2_membrane_3"/>
    <property type="match status" value="1"/>
</dbReference>
<evidence type="ECO:0000256" key="4">
    <source>
        <dbReference type="ARBA" id="ARBA00022475"/>
    </source>
</evidence>
<keyword evidence="4" id="KW-1003">Cell membrane</keyword>
<dbReference type="RefSeq" id="WP_307343397.1">
    <property type="nucleotide sequence ID" value="NZ_JAUSUD010000015.1"/>
</dbReference>
<dbReference type="PANTHER" id="PTHR30294">
    <property type="entry name" value="MEMBRANE COMPONENT OF ABC TRANSPORTER YHHJ-RELATED"/>
    <property type="match status" value="1"/>
</dbReference>
<sequence length="369" mass="42076">MISILRAKFQLFIRKPMLMIGMTVMSILFATLIGSTNDQVIAIPVYTDIENVEDSAIWKELTESEGFEFTLVSEEQAKEKVRKGDVEASVQLKEESYTIIIATETENFHVLESFLQSVYQDLLVEKNIEESTFASDAEKAELLKEINNREENPLVEVETASFRGSDSVVIDNQMQTIFGFSLFFVIYTISYNVHHIIQERQLGVWNRMILSPLKKWEMYAGNLLYSFLLGYFQIALIFFIFRYIIGVDFYGGFGKTLLILVPYVFSIVALMMFIVSLVKNTQQYNAIISLVAVSMSMLGGAYWPLEIVTSDFLLMLSDFIPIKHAMEALKHATIYNESISELMYPMSILTIIGVVLMGIGINVMERKSE</sequence>
<dbReference type="InterPro" id="IPR051449">
    <property type="entry name" value="ABC-2_transporter_component"/>
</dbReference>
<keyword evidence="7 8" id="KW-0472">Membrane</keyword>
<keyword evidence="5 8" id="KW-0812">Transmembrane</keyword>
<comment type="similarity">
    <text evidence="2">Belongs to the ABC-2 integral membrane protein family.</text>
</comment>
<evidence type="ECO:0000256" key="6">
    <source>
        <dbReference type="ARBA" id="ARBA00022989"/>
    </source>
</evidence>
<keyword evidence="3" id="KW-0813">Transport</keyword>
<feature type="transmembrane region" description="Helical" evidence="8">
    <location>
        <begin position="218"/>
        <end position="245"/>
    </location>
</feature>
<proteinExistence type="inferred from homology"/>
<feature type="transmembrane region" description="Helical" evidence="8">
    <location>
        <begin position="177"/>
        <end position="197"/>
    </location>
</feature>
<name>A0ABT9ZHR5_9BACI</name>
<gene>
    <name evidence="10" type="ORF">J2S19_003097</name>
</gene>
<feature type="transmembrane region" description="Helical" evidence="8">
    <location>
        <begin position="342"/>
        <end position="364"/>
    </location>
</feature>
<feature type="transmembrane region" description="Helical" evidence="8">
    <location>
        <begin position="285"/>
        <end position="305"/>
    </location>
</feature>
<feature type="domain" description="ABC transmembrane type-2" evidence="9">
    <location>
        <begin position="140"/>
        <end position="367"/>
    </location>
</feature>
<evidence type="ECO:0000256" key="3">
    <source>
        <dbReference type="ARBA" id="ARBA00022448"/>
    </source>
</evidence>
<comment type="subcellular location">
    <subcellularLocation>
        <location evidence="1">Cell membrane</location>
        <topology evidence="1">Multi-pass membrane protein</topology>
    </subcellularLocation>
</comment>
<dbReference type="PANTHER" id="PTHR30294:SF29">
    <property type="entry name" value="MULTIDRUG ABC TRANSPORTER PERMEASE YBHS-RELATED"/>
    <property type="match status" value="1"/>
</dbReference>
<evidence type="ECO:0000313" key="10">
    <source>
        <dbReference type="EMBL" id="MDQ0231812.1"/>
    </source>
</evidence>
<accession>A0ABT9ZHR5</accession>
<keyword evidence="6 8" id="KW-1133">Transmembrane helix</keyword>